<evidence type="ECO:0000256" key="1">
    <source>
        <dbReference type="ARBA" id="ARBA00022729"/>
    </source>
</evidence>
<feature type="signal peptide" evidence="2">
    <location>
        <begin position="1"/>
        <end position="23"/>
    </location>
</feature>
<accession>A0A846MQH1</accession>
<comment type="caution">
    <text evidence="4">The sequence shown here is derived from an EMBL/GenBank/DDBJ whole genome shotgun (WGS) entry which is preliminary data.</text>
</comment>
<dbReference type="AlphaFoldDB" id="A0A846MQH1"/>
<evidence type="ECO:0000259" key="3">
    <source>
        <dbReference type="SMART" id="SM00062"/>
    </source>
</evidence>
<evidence type="ECO:0000313" key="4">
    <source>
        <dbReference type="EMBL" id="NIK73813.1"/>
    </source>
</evidence>
<dbReference type="Gene3D" id="3.40.190.10">
    <property type="entry name" value="Periplasmic binding protein-like II"/>
    <property type="match status" value="1"/>
</dbReference>
<gene>
    <name evidence="4" type="ORF">FHS56_001326</name>
</gene>
<proteinExistence type="predicted"/>
<reference evidence="4 5" key="1">
    <citation type="submission" date="2020-03" db="EMBL/GenBank/DDBJ databases">
        <title>Genomic Encyclopedia of Type Strains, Phase IV (KMG-IV): sequencing the most valuable type-strain genomes for metagenomic binning, comparative biology and taxonomic classification.</title>
        <authorList>
            <person name="Goeker M."/>
        </authorList>
    </citation>
    <scope>NUCLEOTIDE SEQUENCE [LARGE SCALE GENOMIC DNA]</scope>
    <source>
        <strain evidence="4 5">DSM 5718</strain>
    </source>
</reference>
<keyword evidence="5" id="KW-1185">Reference proteome</keyword>
<feature type="domain" description="Solute-binding protein family 3/N-terminal" evidence="3">
    <location>
        <begin position="43"/>
        <end position="277"/>
    </location>
</feature>
<name>A0A846MQH1_9BACT</name>
<dbReference type="RefSeq" id="WP_166919078.1">
    <property type="nucleotide sequence ID" value="NZ_JAASRN010000002.1"/>
</dbReference>
<sequence>MHWVPRLIMMCACTLLFASTAQTQTIRLSGDSWELTEKRGVGRITITYIETPLFIYTNEAGKLSGVCVDILKEFLLFLEKEKGVRVVLSIYKPNDDFNIFLSNVINAEGGVFGLANITITDARKKVMKFTRPYIKNRAMLASHKDLPTLYNLDDMPKVFAGCTAFTVRNSTFEQDLLELKQKYFPDMNIEYVSSAGSLAYKIAETPKSFGKIDFPYYVEAIQKNLPVKAHPVGSSYEDFGFIMPLNSDWKSVWDEFLEAFVRSARYRQLLIKHFGEAPTDLLLGTAQP</sequence>
<evidence type="ECO:0000313" key="5">
    <source>
        <dbReference type="Proteomes" id="UP000537126"/>
    </source>
</evidence>
<keyword evidence="1 2" id="KW-0732">Signal</keyword>
<feature type="chain" id="PRO_5032973708" evidence="2">
    <location>
        <begin position="24"/>
        <end position="288"/>
    </location>
</feature>
<dbReference type="EMBL" id="JAASRN010000002">
    <property type="protein sequence ID" value="NIK73813.1"/>
    <property type="molecule type" value="Genomic_DNA"/>
</dbReference>
<organism evidence="4 5">
    <name type="scientific">Thermonema lapsum</name>
    <dbReference type="NCBI Taxonomy" id="28195"/>
    <lineage>
        <taxon>Bacteria</taxon>
        <taxon>Pseudomonadati</taxon>
        <taxon>Bacteroidota</taxon>
        <taxon>Cytophagia</taxon>
        <taxon>Cytophagales</taxon>
        <taxon>Thermonemataceae</taxon>
        <taxon>Thermonema</taxon>
    </lineage>
</organism>
<dbReference type="SUPFAM" id="SSF53850">
    <property type="entry name" value="Periplasmic binding protein-like II"/>
    <property type="match status" value="1"/>
</dbReference>
<dbReference type="PANTHER" id="PTHR35936">
    <property type="entry name" value="MEMBRANE-BOUND LYTIC MUREIN TRANSGLYCOSYLASE F"/>
    <property type="match status" value="1"/>
</dbReference>
<dbReference type="SMART" id="SM00062">
    <property type="entry name" value="PBPb"/>
    <property type="match status" value="1"/>
</dbReference>
<dbReference type="InterPro" id="IPR001638">
    <property type="entry name" value="Solute-binding_3/MltF_N"/>
</dbReference>
<dbReference type="Proteomes" id="UP000537126">
    <property type="component" value="Unassembled WGS sequence"/>
</dbReference>
<dbReference type="Pfam" id="PF00497">
    <property type="entry name" value="SBP_bac_3"/>
    <property type="match status" value="1"/>
</dbReference>
<evidence type="ECO:0000256" key="2">
    <source>
        <dbReference type="SAM" id="SignalP"/>
    </source>
</evidence>
<protein>
    <submittedName>
        <fullName evidence="4">Putative glutamine transport system substrate-binding protein</fullName>
    </submittedName>
</protein>